<gene>
    <name evidence="2" type="ORF">GPECTOR_13g683</name>
</gene>
<feature type="compositionally biased region" description="Basic and acidic residues" evidence="1">
    <location>
        <begin position="477"/>
        <end position="486"/>
    </location>
</feature>
<feature type="region of interest" description="Disordered" evidence="1">
    <location>
        <begin position="862"/>
        <end position="930"/>
    </location>
</feature>
<accession>A0A150GMV1</accession>
<feature type="compositionally biased region" description="Pro residues" evidence="1">
    <location>
        <begin position="905"/>
        <end position="917"/>
    </location>
</feature>
<dbReference type="Proteomes" id="UP000075714">
    <property type="component" value="Unassembled WGS sequence"/>
</dbReference>
<protein>
    <submittedName>
        <fullName evidence="2">Uncharacterized protein</fullName>
    </submittedName>
</protein>
<evidence type="ECO:0000256" key="1">
    <source>
        <dbReference type="SAM" id="MobiDB-lite"/>
    </source>
</evidence>
<proteinExistence type="predicted"/>
<feature type="region of interest" description="Disordered" evidence="1">
    <location>
        <begin position="1081"/>
        <end position="1111"/>
    </location>
</feature>
<name>A0A150GMV1_GONPE</name>
<dbReference type="AlphaFoldDB" id="A0A150GMV1"/>
<reference evidence="3" key="1">
    <citation type="journal article" date="2016" name="Nat. Commun.">
        <title>The Gonium pectorale genome demonstrates co-option of cell cycle regulation during the evolution of multicellularity.</title>
        <authorList>
            <person name="Hanschen E.R."/>
            <person name="Marriage T.N."/>
            <person name="Ferris P.J."/>
            <person name="Hamaji T."/>
            <person name="Toyoda A."/>
            <person name="Fujiyama A."/>
            <person name="Neme R."/>
            <person name="Noguchi H."/>
            <person name="Minakuchi Y."/>
            <person name="Suzuki M."/>
            <person name="Kawai-Toyooka H."/>
            <person name="Smith D.R."/>
            <person name="Sparks H."/>
            <person name="Anderson J."/>
            <person name="Bakaric R."/>
            <person name="Luria V."/>
            <person name="Karger A."/>
            <person name="Kirschner M.W."/>
            <person name="Durand P.M."/>
            <person name="Michod R.E."/>
            <person name="Nozaki H."/>
            <person name="Olson B.J."/>
        </authorList>
    </citation>
    <scope>NUCLEOTIDE SEQUENCE [LARGE SCALE GENOMIC DNA]</scope>
    <source>
        <strain evidence="3">NIES-2863</strain>
    </source>
</reference>
<feature type="compositionally biased region" description="Basic and acidic residues" evidence="1">
    <location>
        <begin position="1030"/>
        <end position="1041"/>
    </location>
</feature>
<evidence type="ECO:0000313" key="3">
    <source>
        <dbReference type="Proteomes" id="UP000075714"/>
    </source>
</evidence>
<feature type="compositionally biased region" description="Low complexity" evidence="1">
    <location>
        <begin position="697"/>
        <end position="722"/>
    </location>
</feature>
<dbReference type="STRING" id="33097.A0A150GMV1"/>
<feature type="region of interest" description="Disordered" evidence="1">
    <location>
        <begin position="586"/>
        <end position="633"/>
    </location>
</feature>
<feature type="compositionally biased region" description="Low complexity" evidence="1">
    <location>
        <begin position="336"/>
        <end position="354"/>
    </location>
</feature>
<dbReference type="OrthoDB" id="552900at2759"/>
<feature type="region of interest" description="Disordered" evidence="1">
    <location>
        <begin position="1017"/>
        <end position="1052"/>
    </location>
</feature>
<feature type="compositionally biased region" description="Low complexity" evidence="1">
    <location>
        <begin position="877"/>
        <end position="888"/>
    </location>
</feature>
<feature type="region of interest" description="Disordered" evidence="1">
    <location>
        <begin position="434"/>
        <end position="559"/>
    </location>
</feature>
<organism evidence="2 3">
    <name type="scientific">Gonium pectorale</name>
    <name type="common">Green alga</name>
    <dbReference type="NCBI Taxonomy" id="33097"/>
    <lineage>
        <taxon>Eukaryota</taxon>
        <taxon>Viridiplantae</taxon>
        <taxon>Chlorophyta</taxon>
        <taxon>core chlorophytes</taxon>
        <taxon>Chlorophyceae</taxon>
        <taxon>CS clade</taxon>
        <taxon>Chlamydomonadales</taxon>
        <taxon>Volvocaceae</taxon>
        <taxon>Gonium</taxon>
    </lineage>
</organism>
<dbReference type="EMBL" id="LSYV01000014">
    <property type="protein sequence ID" value="KXZ51196.1"/>
    <property type="molecule type" value="Genomic_DNA"/>
</dbReference>
<feature type="compositionally biased region" description="Low complexity" evidence="1">
    <location>
        <begin position="749"/>
        <end position="766"/>
    </location>
</feature>
<feature type="compositionally biased region" description="Basic and acidic residues" evidence="1">
    <location>
        <begin position="594"/>
        <end position="611"/>
    </location>
</feature>
<feature type="region of interest" description="Disordered" evidence="1">
    <location>
        <begin position="665"/>
        <end position="766"/>
    </location>
</feature>
<feature type="region of interest" description="Disordered" evidence="1">
    <location>
        <begin position="175"/>
        <end position="200"/>
    </location>
</feature>
<comment type="caution">
    <text evidence="2">The sequence shown here is derived from an EMBL/GenBank/DDBJ whole genome shotgun (WGS) entry which is preliminary data.</text>
</comment>
<evidence type="ECO:0000313" key="2">
    <source>
        <dbReference type="EMBL" id="KXZ51196.1"/>
    </source>
</evidence>
<feature type="compositionally biased region" description="Acidic residues" evidence="1">
    <location>
        <begin position="1"/>
        <end position="34"/>
    </location>
</feature>
<feature type="region of interest" description="Disordered" evidence="1">
    <location>
        <begin position="1"/>
        <end position="56"/>
    </location>
</feature>
<feature type="compositionally biased region" description="Gly residues" evidence="1">
    <location>
        <begin position="355"/>
        <end position="365"/>
    </location>
</feature>
<feature type="compositionally biased region" description="Pro residues" evidence="1">
    <location>
        <begin position="295"/>
        <end position="307"/>
    </location>
</feature>
<feature type="compositionally biased region" description="Basic and acidic residues" evidence="1">
    <location>
        <begin position="512"/>
        <end position="531"/>
    </location>
</feature>
<feature type="region of interest" description="Disordered" evidence="1">
    <location>
        <begin position="288"/>
        <end position="315"/>
    </location>
</feature>
<sequence length="1111" mass="111692">MDDEEENDVEGEDIEGDEEDEDGEGEGEEDEDLDFERIERARRKAGGSPVADGAHTAAARDYARSAAGGRRPVQFWAPFNDWWRSELERTGKRPHVGMLAAWYGANAAAVWGDGAPTFDETRTHAKCLRSVGSIRDYFRSYRARKKARTGTAAAAAVAYAKRAFPSVPVTSGHPLAGPPLAGPAAAPRELADRPLPGAMRPGHSQRLPAGMHQLVALSAMLPQLSALTPFQLAAAAAAAAKADAAAIASGAARPDLQAATVATRAINMAVSKGLAAVSAAAERRVIAHPMRRGPGPGPGLGPGPGPGPSDAATNGARSRATAFYLDAAEAAIRARRTAAPVQGQGQAADASRGADAGGDAGGGDRPMGHTAAGPPAAAAASHAMVAAPSPAADAVVDMPTVAAAAGPPPVASHAMVAAPSPAADGNMPTVATAAAAGRADGDRVGGVKQASGSSDGEGAGTEMGAAPAPSAQGGHGRAQDWHERGSEASGAGGAANGFQRGSASGSESGPARQREGAEEHGQGSAADEKPHGAAAPPPSAQPDAQPAAPPSHPVTHQLSQQLAQQLLASMPYMDGSAVVHIRLRPSQGGAAAKPETKQACHPQEEHQHQLEHQQQAAPASCAEAPSPHSETALQVKPSDHVLQPVLPPPPKALVIAVASSPASTAGAISDLQPPSPQPAAQHPRGAGSEGGLAETRPPGAAAGALPAGPSAAAAPPAPANAGRWQEPYPQAAARHPIPYGYPHHHHASLQHLQQQRGPPGYAATAAAAEVAAPPPWVGRAPGLRWLVDQPEEAVAAAIRGLPAEELTGLLVRAVGEVKRRRAAEEQLMDQMAALLEQQGSLHAQLHAQRLETARLYRSHMAAMRERRGSSSGGGAGPWSSGGAVTPRGGTPPGPGAPPAWWTVGAPPPPPPAFPPAAGPGGQPVVPPGQWPPPIPVRRVSLDNVGTAMAVGRPVAAAVPQGAVRAGPPFRAAPPTEAAAAAAVPYNAFPYGRHPGRLMPNLVLDAPPQPAPISAAVREPAAAAPAPIPEAARDPAVPRERAGQPTAGHGLYRLPVGAGLRPAVETASPVPIAGRHPAAVVGANGMASAPPPPEQPRAPGAGGGAPAGSHGE</sequence>
<feature type="compositionally biased region" description="Low complexity" evidence="1">
    <location>
        <begin position="612"/>
        <end position="629"/>
    </location>
</feature>
<keyword evidence="3" id="KW-1185">Reference proteome</keyword>
<feature type="region of interest" description="Disordered" evidence="1">
    <location>
        <begin position="336"/>
        <end position="375"/>
    </location>
</feature>